<evidence type="ECO:0000313" key="3">
    <source>
        <dbReference type="Proteomes" id="UP000289738"/>
    </source>
</evidence>
<organism evidence="2 3">
    <name type="scientific">Arachis hypogaea</name>
    <name type="common">Peanut</name>
    <dbReference type="NCBI Taxonomy" id="3818"/>
    <lineage>
        <taxon>Eukaryota</taxon>
        <taxon>Viridiplantae</taxon>
        <taxon>Streptophyta</taxon>
        <taxon>Embryophyta</taxon>
        <taxon>Tracheophyta</taxon>
        <taxon>Spermatophyta</taxon>
        <taxon>Magnoliopsida</taxon>
        <taxon>eudicotyledons</taxon>
        <taxon>Gunneridae</taxon>
        <taxon>Pentapetalae</taxon>
        <taxon>rosids</taxon>
        <taxon>fabids</taxon>
        <taxon>Fabales</taxon>
        <taxon>Fabaceae</taxon>
        <taxon>Papilionoideae</taxon>
        <taxon>50 kb inversion clade</taxon>
        <taxon>dalbergioids sensu lato</taxon>
        <taxon>Dalbergieae</taxon>
        <taxon>Pterocarpus clade</taxon>
        <taxon>Arachis</taxon>
    </lineage>
</organism>
<dbReference type="Pfam" id="PF02721">
    <property type="entry name" value="DUF223"/>
    <property type="match status" value="1"/>
</dbReference>
<dbReference type="EMBL" id="SDMP01000002">
    <property type="protein sequence ID" value="RYR70614.1"/>
    <property type="molecule type" value="Genomic_DNA"/>
</dbReference>
<reference evidence="2 3" key="1">
    <citation type="submission" date="2019-01" db="EMBL/GenBank/DDBJ databases">
        <title>Sequencing of cultivated peanut Arachis hypogaea provides insights into genome evolution and oil improvement.</title>
        <authorList>
            <person name="Chen X."/>
        </authorList>
    </citation>
    <scope>NUCLEOTIDE SEQUENCE [LARGE SCALE GENOMIC DNA]</scope>
    <source>
        <strain evidence="3">cv. Fuhuasheng</strain>
        <tissue evidence="2">Leaves</tissue>
    </source>
</reference>
<dbReference type="InterPro" id="IPR012340">
    <property type="entry name" value="NA-bd_OB-fold"/>
</dbReference>
<dbReference type="InterPro" id="IPR003871">
    <property type="entry name" value="RFA1B/D_OB_1st"/>
</dbReference>
<comment type="caution">
    <text evidence="2">The sequence shown here is derived from an EMBL/GenBank/DDBJ whole genome shotgun (WGS) entry which is preliminary data.</text>
</comment>
<keyword evidence="3" id="KW-1185">Reference proteome</keyword>
<evidence type="ECO:0000259" key="1">
    <source>
        <dbReference type="Pfam" id="PF02721"/>
    </source>
</evidence>
<name>A0A445E569_ARAHY</name>
<dbReference type="CDD" id="cd04480">
    <property type="entry name" value="RPA1_DBD_A_like"/>
    <property type="match status" value="1"/>
</dbReference>
<sequence length="143" mass="16734">MEDKVDSIKCITAWKESWRLRVKIVRLWFYTDPLAEDNEKLLHMILMDQNLDKIQATVKEPYISIFVDDLYVGGAFCMTSFSVVPNIGIMKMTHHRFKLLFQKGTTVIPEPSLQIRDSGFSFCSMFEILEKKSDYHYLIGMLL</sequence>
<dbReference type="AlphaFoldDB" id="A0A445E569"/>
<accession>A0A445E569</accession>
<dbReference type="Proteomes" id="UP000289738">
    <property type="component" value="Chromosome A02"/>
</dbReference>
<feature type="domain" description="Replication protein A 70 kDa DNA-binding subunit B/D first OB fold" evidence="1">
    <location>
        <begin position="6"/>
        <end position="109"/>
    </location>
</feature>
<gene>
    <name evidence="2" type="ORF">Ahy_A02g004946</name>
</gene>
<protein>
    <recommendedName>
        <fullName evidence="1">Replication protein A 70 kDa DNA-binding subunit B/D first OB fold domain-containing protein</fullName>
    </recommendedName>
</protein>
<dbReference type="Gene3D" id="2.40.50.140">
    <property type="entry name" value="Nucleic acid-binding proteins"/>
    <property type="match status" value="1"/>
</dbReference>
<evidence type="ECO:0000313" key="2">
    <source>
        <dbReference type="EMBL" id="RYR70614.1"/>
    </source>
</evidence>
<proteinExistence type="predicted"/>
<dbReference type="SUPFAM" id="SSF50249">
    <property type="entry name" value="Nucleic acid-binding proteins"/>
    <property type="match status" value="1"/>
</dbReference>